<accession>A0A9K3IBS1</accession>
<feature type="transmembrane region" description="Helical" evidence="1">
    <location>
        <begin position="35"/>
        <end position="52"/>
    </location>
</feature>
<keyword evidence="1" id="KW-1133">Transmembrane helix</keyword>
<organism evidence="2 3">
    <name type="scientific">Helianthus annuus</name>
    <name type="common">Common sunflower</name>
    <dbReference type="NCBI Taxonomy" id="4232"/>
    <lineage>
        <taxon>Eukaryota</taxon>
        <taxon>Viridiplantae</taxon>
        <taxon>Streptophyta</taxon>
        <taxon>Embryophyta</taxon>
        <taxon>Tracheophyta</taxon>
        <taxon>Spermatophyta</taxon>
        <taxon>Magnoliopsida</taxon>
        <taxon>eudicotyledons</taxon>
        <taxon>Gunneridae</taxon>
        <taxon>Pentapetalae</taxon>
        <taxon>asterids</taxon>
        <taxon>campanulids</taxon>
        <taxon>Asterales</taxon>
        <taxon>Asteraceae</taxon>
        <taxon>Asteroideae</taxon>
        <taxon>Heliantheae alliance</taxon>
        <taxon>Heliantheae</taxon>
        <taxon>Helianthus</taxon>
    </lineage>
</organism>
<reference evidence="2" key="1">
    <citation type="journal article" date="2017" name="Nature">
        <title>The sunflower genome provides insights into oil metabolism, flowering and Asterid evolution.</title>
        <authorList>
            <person name="Badouin H."/>
            <person name="Gouzy J."/>
            <person name="Grassa C.J."/>
            <person name="Murat F."/>
            <person name="Staton S.E."/>
            <person name="Cottret L."/>
            <person name="Lelandais-Briere C."/>
            <person name="Owens G.L."/>
            <person name="Carrere S."/>
            <person name="Mayjonade B."/>
            <person name="Legrand L."/>
            <person name="Gill N."/>
            <person name="Kane N.C."/>
            <person name="Bowers J.E."/>
            <person name="Hubner S."/>
            <person name="Bellec A."/>
            <person name="Berard A."/>
            <person name="Berges H."/>
            <person name="Blanchet N."/>
            <person name="Boniface M.C."/>
            <person name="Brunel D."/>
            <person name="Catrice O."/>
            <person name="Chaidir N."/>
            <person name="Claudel C."/>
            <person name="Donnadieu C."/>
            <person name="Faraut T."/>
            <person name="Fievet G."/>
            <person name="Helmstetter N."/>
            <person name="King M."/>
            <person name="Knapp S.J."/>
            <person name="Lai Z."/>
            <person name="Le Paslier M.C."/>
            <person name="Lippi Y."/>
            <person name="Lorenzon L."/>
            <person name="Mandel J.R."/>
            <person name="Marage G."/>
            <person name="Marchand G."/>
            <person name="Marquand E."/>
            <person name="Bret-Mestries E."/>
            <person name="Morien E."/>
            <person name="Nambeesan S."/>
            <person name="Nguyen T."/>
            <person name="Pegot-Espagnet P."/>
            <person name="Pouilly N."/>
            <person name="Raftis F."/>
            <person name="Sallet E."/>
            <person name="Schiex T."/>
            <person name="Thomas J."/>
            <person name="Vandecasteele C."/>
            <person name="Vares D."/>
            <person name="Vear F."/>
            <person name="Vautrin S."/>
            <person name="Crespi M."/>
            <person name="Mangin B."/>
            <person name="Burke J.M."/>
            <person name="Salse J."/>
            <person name="Munos S."/>
            <person name="Vincourt P."/>
            <person name="Rieseberg L.H."/>
            <person name="Langlade N.B."/>
        </authorList>
    </citation>
    <scope>NUCLEOTIDE SEQUENCE</scope>
    <source>
        <tissue evidence="2">Leaves</tissue>
    </source>
</reference>
<dbReference type="Proteomes" id="UP000215914">
    <property type="component" value="Unassembled WGS sequence"/>
</dbReference>
<keyword evidence="1" id="KW-0812">Transmembrane</keyword>
<proteinExistence type="predicted"/>
<dbReference type="EMBL" id="MNCJ02000323">
    <property type="protein sequence ID" value="KAF5793832.1"/>
    <property type="molecule type" value="Genomic_DNA"/>
</dbReference>
<keyword evidence="1" id="KW-0472">Membrane</keyword>
<evidence type="ECO:0000256" key="1">
    <source>
        <dbReference type="SAM" id="Phobius"/>
    </source>
</evidence>
<evidence type="ECO:0000313" key="2">
    <source>
        <dbReference type="EMBL" id="KAF5793832.1"/>
    </source>
</evidence>
<dbReference type="AlphaFoldDB" id="A0A9K3IBS1"/>
<dbReference type="Gramene" id="mRNA:HanXRQr2_Chr08g0320831">
    <property type="protein sequence ID" value="CDS:HanXRQr2_Chr08g0320831.1"/>
    <property type="gene ID" value="HanXRQr2_Chr08g0320831"/>
</dbReference>
<protein>
    <submittedName>
        <fullName evidence="2">Uncharacterized protein</fullName>
    </submittedName>
</protein>
<sequence>MWRIYIIERKRRLCENIKKQHHYFCQFKKKTIKKLVEMHFLLISFNILKIYINKVCLFLELMCKLYILYI</sequence>
<name>A0A9K3IBS1_HELAN</name>
<reference evidence="2" key="2">
    <citation type="submission" date="2020-06" db="EMBL/GenBank/DDBJ databases">
        <title>Helianthus annuus Genome sequencing and assembly Release 2.</title>
        <authorList>
            <person name="Gouzy J."/>
            <person name="Langlade N."/>
            <person name="Munos S."/>
        </authorList>
    </citation>
    <scope>NUCLEOTIDE SEQUENCE</scope>
    <source>
        <tissue evidence="2">Leaves</tissue>
    </source>
</reference>
<keyword evidence="3" id="KW-1185">Reference proteome</keyword>
<comment type="caution">
    <text evidence="2">The sequence shown here is derived from an EMBL/GenBank/DDBJ whole genome shotgun (WGS) entry which is preliminary data.</text>
</comment>
<evidence type="ECO:0000313" key="3">
    <source>
        <dbReference type="Proteomes" id="UP000215914"/>
    </source>
</evidence>
<gene>
    <name evidence="2" type="ORF">HanXRQr2_Chr08g0320831</name>
</gene>